<dbReference type="HOGENOM" id="CLU_2359960_0_0_1"/>
<dbReference type="EMBL" id="KN834799">
    <property type="protein sequence ID" value="KIK56305.1"/>
    <property type="molecule type" value="Genomic_DNA"/>
</dbReference>
<gene>
    <name evidence="2" type="ORF">GYMLUDRAFT_248050</name>
</gene>
<proteinExistence type="predicted"/>
<keyword evidence="3" id="KW-1185">Reference proteome</keyword>
<dbReference type="Proteomes" id="UP000053593">
    <property type="component" value="Unassembled WGS sequence"/>
</dbReference>
<feature type="domain" description="DUF6533" evidence="1">
    <location>
        <begin position="26"/>
        <end position="72"/>
    </location>
</feature>
<dbReference type="AlphaFoldDB" id="A0A0D0AZW9"/>
<evidence type="ECO:0000313" key="2">
    <source>
        <dbReference type="EMBL" id="KIK56305.1"/>
    </source>
</evidence>
<dbReference type="InterPro" id="IPR045340">
    <property type="entry name" value="DUF6533"/>
</dbReference>
<accession>A0A0D0AZW9</accession>
<name>A0A0D0AZW9_9AGAR</name>
<organism evidence="2 3">
    <name type="scientific">Collybiopsis luxurians FD-317 M1</name>
    <dbReference type="NCBI Taxonomy" id="944289"/>
    <lineage>
        <taxon>Eukaryota</taxon>
        <taxon>Fungi</taxon>
        <taxon>Dikarya</taxon>
        <taxon>Basidiomycota</taxon>
        <taxon>Agaricomycotina</taxon>
        <taxon>Agaricomycetes</taxon>
        <taxon>Agaricomycetidae</taxon>
        <taxon>Agaricales</taxon>
        <taxon>Marasmiineae</taxon>
        <taxon>Omphalotaceae</taxon>
        <taxon>Collybiopsis</taxon>
        <taxon>Collybiopsis luxurians</taxon>
    </lineage>
</organism>
<reference evidence="2 3" key="1">
    <citation type="submission" date="2014-04" db="EMBL/GenBank/DDBJ databases">
        <title>Evolutionary Origins and Diversification of the Mycorrhizal Mutualists.</title>
        <authorList>
            <consortium name="DOE Joint Genome Institute"/>
            <consortium name="Mycorrhizal Genomics Consortium"/>
            <person name="Kohler A."/>
            <person name="Kuo A."/>
            <person name="Nagy L.G."/>
            <person name="Floudas D."/>
            <person name="Copeland A."/>
            <person name="Barry K.W."/>
            <person name="Cichocki N."/>
            <person name="Veneault-Fourrey C."/>
            <person name="LaButti K."/>
            <person name="Lindquist E.A."/>
            <person name="Lipzen A."/>
            <person name="Lundell T."/>
            <person name="Morin E."/>
            <person name="Murat C."/>
            <person name="Riley R."/>
            <person name="Ohm R."/>
            <person name="Sun H."/>
            <person name="Tunlid A."/>
            <person name="Henrissat B."/>
            <person name="Grigoriev I.V."/>
            <person name="Hibbett D.S."/>
            <person name="Martin F."/>
        </authorList>
    </citation>
    <scope>NUCLEOTIDE SEQUENCE [LARGE SCALE GENOMIC DNA]</scope>
    <source>
        <strain evidence="2 3">FD-317 M1</strain>
    </source>
</reference>
<dbReference type="OrthoDB" id="3258863at2759"/>
<evidence type="ECO:0000313" key="3">
    <source>
        <dbReference type="Proteomes" id="UP000053593"/>
    </source>
</evidence>
<dbReference type="Pfam" id="PF20151">
    <property type="entry name" value="DUF6533"/>
    <property type="match status" value="1"/>
</dbReference>
<protein>
    <recommendedName>
        <fullName evidence="1">DUF6533 domain-containing protein</fullName>
    </recommendedName>
</protein>
<evidence type="ECO:0000259" key="1">
    <source>
        <dbReference type="Pfam" id="PF20151"/>
    </source>
</evidence>
<sequence length="96" mass="11143">MSIGGTILVDASAPEHDLRKQLIANYAAYAKLALLFYEILVNFDREVRLVWGTCDSFRWSNVIYFVNRYPVVAYQIWSICYTPKIPQYAKTTLQTE</sequence>